<gene>
    <name evidence="1" type="ORF">LNV07_05145</name>
</gene>
<reference evidence="1 2" key="1">
    <citation type="submission" date="2021-11" db="EMBL/GenBank/DDBJ databases">
        <authorList>
            <person name="Liang Q."/>
            <person name="Mou H."/>
            <person name="Liu Z."/>
        </authorList>
    </citation>
    <scope>NUCLEOTIDE SEQUENCE [LARGE SCALE GENOMIC DNA]</scope>
    <source>
        <strain evidence="1 2">CHU3</strain>
    </source>
</reference>
<keyword evidence="2" id="KW-1185">Reference proteome</keyword>
<comment type="caution">
    <text evidence="1">The sequence shown here is derived from an EMBL/GenBank/DDBJ whole genome shotgun (WGS) entry which is preliminary data.</text>
</comment>
<sequence>MAEVEREQGTGPRIGGSAKFRELLRAELIPQSKVSAGQAKPLIMTIGNDDVIGPPALQFAEILQQTAAPSLPWKFVQMSDETHTSLYHPGGLAGHALDIQTEQAKTIGRNADESPPGKP</sequence>
<accession>A0ABT2YC12</accession>
<dbReference type="EMBL" id="JAJIRN010000002">
    <property type="protein sequence ID" value="MCV2367475.1"/>
    <property type="molecule type" value="Genomic_DNA"/>
</dbReference>
<evidence type="ECO:0008006" key="3">
    <source>
        <dbReference type="Google" id="ProtNLM"/>
    </source>
</evidence>
<evidence type="ECO:0000313" key="1">
    <source>
        <dbReference type="EMBL" id="MCV2367475.1"/>
    </source>
</evidence>
<proteinExistence type="predicted"/>
<dbReference type="Proteomes" id="UP001209701">
    <property type="component" value="Unassembled WGS sequence"/>
</dbReference>
<evidence type="ECO:0000313" key="2">
    <source>
        <dbReference type="Proteomes" id="UP001209701"/>
    </source>
</evidence>
<dbReference type="RefSeq" id="WP_263570092.1">
    <property type="nucleotide sequence ID" value="NZ_JAJIRN010000002.1"/>
</dbReference>
<protein>
    <recommendedName>
        <fullName evidence="3">Peptidase S9 prolyl oligopeptidase catalytic domain-containing protein</fullName>
    </recommendedName>
</protein>
<organism evidence="1 2">
    <name type="scientific">Roseateles oligotrophus</name>
    <dbReference type="NCBI Taxonomy" id="1769250"/>
    <lineage>
        <taxon>Bacteria</taxon>
        <taxon>Pseudomonadati</taxon>
        <taxon>Pseudomonadota</taxon>
        <taxon>Betaproteobacteria</taxon>
        <taxon>Burkholderiales</taxon>
        <taxon>Sphaerotilaceae</taxon>
        <taxon>Roseateles</taxon>
    </lineage>
</organism>
<name>A0ABT2YC12_9BURK</name>